<dbReference type="Proteomes" id="UP000639859">
    <property type="component" value="Unassembled WGS sequence"/>
</dbReference>
<feature type="transmembrane region" description="Helical" evidence="3">
    <location>
        <begin position="162"/>
        <end position="184"/>
    </location>
</feature>
<comment type="similarity">
    <text evidence="1">Belongs to the ABC-2 integral membrane protein family.</text>
</comment>
<keyword evidence="5" id="KW-1185">Reference proteome</keyword>
<evidence type="ECO:0000256" key="2">
    <source>
        <dbReference type="ARBA" id="ARBA00022448"/>
    </source>
</evidence>
<comment type="caution">
    <text evidence="4">The sequence shown here is derived from an EMBL/GenBank/DDBJ whole genome shotgun (WGS) entry which is preliminary data.</text>
</comment>
<organism evidence="4 5">
    <name type="scientific">Caulobacter hibisci</name>
    <dbReference type="NCBI Taxonomy" id="2035993"/>
    <lineage>
        <taxon>Bacteria</taxon>
        <taxon>Pseudomonadati</taxon>
        <taxon>Pseudomonadota</taxon>
        <taxon>Alphaproteobacteria</taxon>
        <taxon>Caulobacterales</taxon>
        <taxon>Caulobacteraceae</taxon>
        <taxon>Caulobacter</taxon>
    </lineage>
</organism>
<evidence type="ECO:0000313" key="4">
    <source>
        <dbReference type="EMBL" id="MBI1683287.1"/>
    </source>
</evidence>
<dbReference type="RefSeq" id="WP_198575229.1">
    <property type="nucleotide sequence ID" value="NZ_JADWOX010000003.1"/>
</dbReference>
<evidence type="ECO:0000256" key="1">
    <source>
        <dbReference type="ARBA" id="ARBA00007783"/>
    </source>
</evidence>
<dbReference type="PANTHER" id="PTHR30413:SF10">
    <property type="entry name" value="CAPSULE POLYSACCHARIDE EXPORT INNER-MEMBRANE PROTEIN CTRC"/>
    <property type="match status" value="1"/>
</dbReference>
<name>A0ABS0SXC0_9CAUL</name>
<keyword evidence="3" id="KW-1133">Transmembrane helix</keyword>
<proteinExistence type="inferred from homology"/>
<evidence type="ECO:0000313" key="5">
    <source>
        <dbReference type="Proteomes" id="UP000639859"/>
    </source>
</evidence>
<reference evidence="4 5" key="1">
    <citation type="submission" date="2020-11" db="EMBL/GenBank/DDBJ databases">
        <title>genome sequence of strain KACC 18849.</title>
        <authorList>
            <person name="Gao J."/>
            <person name="Zhang X."/>
        </authorList>
    </citation>
    <scope>NUCLEOTIDE SEQUENCE [LARGE SCALE GENOMIC DNA]</scope>
    <source>
        <strain evidence="4 5">KACC 18849</strain>
    </source>
</reference>
<keyword evidence="3" id="KW-0812">Transmembrane</keyword>
<feature type="transmembrane region" description="Helical" evidence="3">
    <location>
        <begin position="196"/>
        <end position="213"/>
    </location>
</feature>
<feature type="transmembrane region" description="Helical" evidence="3">
    <location>
        <begin position="135"/>
        <end position="156"/>
    </location>
</feature>
<gene>
    <name evidence="4" type="ORF">I4Q42_06380</name>
</gene>
<dbReference type="EMBL" id="JADWOX010000003">
    <property type="protein sequence ID" value="MBI1683287.1"/>
    <property type="molecule type" value="Genomic_DNA"/>
</dbReference>
<evidence type="ECO:0000256" key="3">
    <source>
        <dbReference type="SAM" id="Phobius"/>
    </source>
</evidence>
<feature type="transmembrane region" description="Helical" evidence="3">
    <location>
        <begin position="255"/>
        <end position="276"/>
    </location>
</feature>
<protein>
    <submittedName>
        <fullName evidence="4">ABC transporter permease</fullName>
    </submittedName>
</protein>
<keyword evidence="3" id="KW-0472">Membrane</keyword>
<feature type="transmembrane region" description="Helical" evidence="3">
    <location>
        <begin position="60"/>
        <end position="85"/>
    </location>
</feature>
<accession>A0ABS0SXC0</accession>
<feature type="transmembrane region" description="Helical" evidence="3">
    <location>
        <begin position="91"/>
        <end position="114"/>
    </location>
</feature>
<dbReference type="PANTHER" id="PTHR30413">
    <property type="entry name" value="INNER MEMBRANE TRANSPORT PERMEASE"/>
    <property type="match status" value="1"/>
</dbReference>
<keyword evidence="2" id="KW-0813">Transport</keyword>
<sequence length="284" mass="31066">MTRSAHPPASAGRGVYGDGAGKLRKAVDDLVSSLKLTEVWAYLGLEDVMSRYRQTLLGPLWNASFIVGQALALSVVFGAVFKAPISQTMPYILSGMLAWFLGPAAILDSSGLFLSVAGTIKTQSLPYLMQLFRVALRNLLIFLHNLVALVVIFPLFGQMPILHWTIVLAIPLLILACLPYMLLVGMLCARFRDVQMLLQNFSPVLFFLTPVFWNPAQAAGGGGGRSMLVVYNPLSYMVDFVRKPLLNQYASTADWVMLGCIFAVGVVLAAAAFVPFRSKIPHWV</sequence>